<proteinExistence type="predicted"/>
<dbReference type="EMBL" id="ACJN02000001">
    <property type="protein sequence ID" value="EFI35645.1"/>
    <property type="molecule type" value="Genomic_DNA"/>
</dbReference>
<dbReference type="Proteomes" id="UP000005496">
    <property type="component" value="Unassembled WGS sequence"/>
</dbReference>
<evidence type="ECO:0000313" key="3">
    <source>
        <dbReference type="Proteomes" id="UP000005496"/>
    </source>
</evidence>
<evidence type="ECO:0000256" key="1">
    <source>
        <dbReference type="SAM" id="Phobius"/>
    </source>
</evidence>
<dbReference type="PANTHER" id="PTHR34821:SF2">
    <property type="entry name" value="INNER MEMBRANE PROTEIN YDCZ"/>
    <property type="match status" value="1"/>
</dbReference>
<comment type="caution">
    <text evidence="2">The sequence shown here is derived from an EMBL/GenBank/DDBJ whole genome shotgun (WGS) entry which is preliminary data.</text>
</comment>
<dbReference type="AlphaFoldDB" id="D6SLT4"/>
<keyword evidence="1" id="KW-1133">Transmembrane helix</keyword>
<keyword evidence="1" id="KW-0472">Membrane</keyword>
<accession>D6SLT4</accession>
<dbReference type="eggNOG" id="COG3238">
    <property type="taxonomic scope" value="Bacteria"/>
</dbReference>
<organism evidence="2 3">
    <name type="scientific">Desulfonatronospira thiodismutans ASO3-1</name>
    <dbReference type="NCBI Taxonomy" id="555779"/>
    <lineage>
        <taxon>Bacteria</taxon>
        <taxon>Pseudomonadati</taxon>
        <taxon>Thermodesulfobacteriota</taxon>
        <taxon>Desulfovibrionia</taxon>
        <taxon>Desulfovibrionales</taxon>
        <taxon>Desulfonatronovibrionaceae</taxon>
        <taxon>Desulfonatronospira</taxon>
    </lineage>
</organism>
<name>D6SLT4_9BACT</name>
<reference evidence="2" key="1">
    <citation type="submission" date="2010-05" db="EMBL/GenBank/DDBJ databases">
        <title>The draft genome of Desulfonatronospira thiodismutans ASO3-1.</title>
        <authorList>
            <consortium name="US DOE Joint Genome Institute (JGI-PGF)"/>
            <person name="Lucas S."/>
            <person name="Copeland A."/>
            <person name="Lapidus A."/>
            <person name="Cheng J.-F."/>
            <person name="Bruce D."/>
            <person name="Goodwin L."/>
            <person name="Pitluck S."/>
            <person name="Chertkov O."/>
            <person name="Brettin T."/>
            <person name="Detter J.C."/>
            <person name="Han C."/>
            <person name="Land M.L."/>
            <person name="Hauser L."/>
            <person name="Kyrpides N."/>
            <person name="Mikhailova N."/>
            <person name="Muyzer G."/>
            <person name="Woyke T."/>
        </authorList>
    </citation>
    <scope>NUCLEOTIDE SEQUENCE [LARGE SCALE GENOMIC DNA]</scope>
    <source>
        <strain evidence="2">ASO3-1</strain>
    </source>
</reference>
<dbReference type="Pfam" id="PF04657">
    <property type="entry name" value="DMT_YdcZ"/>
    <property type="match status" value="1"/>
</dbReference>
<keyword evidence="1" id="KW-0812">Transmembrane</keyword>
<keyword evidence="3" id="KW-1185">Reference proteome</keyword>
<dbReference type="InterPro" id="IPR006750">
    <property type="entry name" value="YdcZ"/>
</dbReference>
<dbReference type="PANTHER" id="PTHR34821">
    <property type="entry name" value="INNER MEMBRANE PROTEIN YDCZ"/>
    <property type="match status" value="1"/>
</dbReference>
<feature type="transmembrane region" description="Helical" evidence="1">
    <location>
        <begin position="114"/>
        <end position="130"/>
    </location>
</feature>
<evidence type="ECO:0000313" key="2">
    <source>
        <dbReference type="EMBL" id="EFI35645.1"/>
    </source>
</evidence>
<feature type="transmembrane region" description="Helical" evidence="1">
    <location>
        <begin position="20"/>
        <end position="44"/>
    </location>
</feature>
<gene>
    <name evidence="2" type="ORF">Dthio_PD3074</name>
</gene>
<sequence>MMPVQAGINALLGAQIKSPIMAAAVSFTVGAAFLILLCIMLRIPAPAMSLWGKLPLWMWTGGLLGAFFVTTTIILAPKLGAVTLLASLITAQMTASIILDHYGLIGYPVQPVNMGRVLGVIFLILGVLLVQRY</sequence>
<dbReference type="GO" id="GO:0005886">
    <property type="term" value="C:plasma membrane"/>
    <property type="evidence" value="ECO:0007669"/>
    <property type="project" value="TreeGrafter"/>
</dbReference>
<feature type="transmembrane region" description="Helical" evidence="1">
    <location>
        <begin position="56"/>
        <end position="75"/>
    </location>
</feature>
<evidence type="ECO:0008006" key="4">
    <source>
        <dbReference type="Google" id="ProtNLM"/>
    </source>
</evidence>
<protein>
    <recommendedName>
        <fullName evidence="4">DMT family transporter</fullName>
    </recommendedName>
</protein>